<comment type="caution">
    <text evidence="2">The sequence shown here is derived from an EMBL/GenBank/DDBJ whole genome shotgun (WGS) entry which is preliminary data.</text>
</comment>
<keyword evidence="3" id="KW-1185">Reference proteome</keyword>
<sequence>MSGALLQSFSPQRPAGAGPSVNRQQGNVADYQGTMSSRNMRRSPRSNRDAGGRGMDQLKRILGIVNGSASGSNTNNNQPPPPPPPPHNPNAVSSFSPERFLAVERRGNNEDNFWVHPNASAIVQNADADNQPVFAGDRPRNAPFLYLHPSAAVGNAALQARLVEQMQAPPMRSGLTPTGSPVVLPGRDDGARIEPIRWPFNRFQLLNPSARGSVEGRDPAAERRRRRRQRGEGFRQRFRRGDGCVVS</sequence>
<feature type="compositionally biased region" description="Polar residues" evidence="1">
    <location>
        <begin position="1"/>
        <end position="11"/>
    </location>
</feature>
<reference evidence="2 3" key="1">
    <citation type="submission" date="2023-01" db="EMBL/GenBank/DDBJ databases">
        <title>Analysis of 21 Apiospora genomes using comparative genomics revels a genus with tremendous synthesis potential of carbohydrate active enzymes and secondary metabolites.</title>
        <authorList>
            <person name="Sorensen T."/>
        </authorList>
    </citation>
    <scope>NUCLEOTIDE SEQUENCE [LARGE SCALE GENOMIC DNA]</scope>
    <source>
        <strain evidence="2 3">CBS 33761</strain>
    </source>
</reference>
<proteinExistence type="predicted"/>
<feature type="region of interest" description="Disordered" evidence="1">
    <location>
        <begin position="1"/>
        <end position="94"/>
    </location>
</feature>
<evidence type="ECO:0000313" key="3">
    <source>
        <dbReference type="Proteomes" id="UP001444661"/>
    </source>
</evidence>
<organism evidence="2 3">
    <name type="scientific">Apiospora rasikravindrae</name>
    <dbReference type="NCBI Taxonomy" id="990691"/>
    <lineage>
        <taxon>Eukaryota</taxon>
        <taxon>Fungi</taxon>
        <taxon>Dikarya</taxon>
        <taxon>Ascomycota</taxon>
        <taxon>Pezizomycotina</taxon>
        <taxon>Sordariomycetes</taxon>
        <taxon>Xylariomycetidae</taxon>
        <taxon>Amphisphaeriales</taxon>
        <taxon>Apiosporaceae</taxon>
        <taxon>Apiospora</taxon>
    </lineage>
</organism>
<evidence type="ECO:0000313" key="2">
    <source>
        <dbReference type="EMBL" id="KAK8055641.1"/>
    </source>
</evidence>
<protein>
    <submittedName>
        <fullName evidence="2">Uncharacterized protein</fullName>
    </submittedName>
</protein>
<accession>A0ABR1UBU6</accession>
<evidence type="ECO:0000256" key="1">
    <source>
        <dbReference type="SAM" id="MobiDB-lite"/>
    </source>
</evidence>
<gene>
    <name evidence="2" type="ORF">PG993_000868</name>
</gene>
<dbReference type="EMBL" id="JAQQWK010000001">
    <property type="protein sequence ID" value="KAK8055641.1"/>
    <property type="molecule type" value="Genomic_DNA"/>
</dbReference>
<feature type="compositionally biased region" description="Low complexity" evidence="1">
    <location>
        <begin position="66"/>
        <end position="77"/>
    </location>
</feature>
<dbReference type="Proteomes" id="UP001444661">
    <property type="component" value="Unassembled WGS sequence"/>
</dbReference>
<feature type="region of interest" description="Disordered" evidence="1">
    <location>
        <begin position="210"/>
        <end position="247"/>
    </location>
</feature>
<name>A0ABR1UBU6_9PEZI</name>
<feature type="compositionally biased region" description="Basic and acidic residues" evidence="1">
    <location>
        <begin position="230"/>
        <end position="247"/>
    </location>
</feature>
<feature type="compositionally biased region" description="Basic and acidic residues" evidence="1">
    <location>
        <begin position="46"/>
        <end position="59"/>
    </location>
</feature>
<feature type="compositionally biased region" description="Pro residues" evidence="1">
    <location>
        <begin position="78"/>
        <end position="88"/>
    </location>
</feature>